<dbReference type="AlphaFoldDB" id="A0A367FRT3"/>
<organism evidence="2 3">
    <name type="scientific">Sphaerisporangium album</name>
    <dbReference type="NCBI Taxonomy" id="509200"/>
    <lineage>
        <taxon>Bacteria</taxon>
        <taxon>Bacillati</taxon>
        <taxon>Actinomycetota</taxon>
        <taxon>Actinomycetes</taxon>
        <taxon>Streptosporangiales</taxon>
        <taxon>Streptosporangiaceae</taxon>
        <taxon>Sphaerisporangium</taxon>
    </lineage>
</organism>
<dbReference type="InterPro" id="IPR013216">
    <property type="entry name" value="Methyltransf_11"/>
</dbReference>
<feature type="domain" description="Methyltransferase type 11" evidence="1">
    <location>
        <begin position="97"/>
        <end position="191"/>
    </location>
</feature>
<keyword evidence="2" id="KW-0808">Transferase</keyword>
<evidence type="ECO:0000313" key="3">
    <source>
        <dbReference type="Proteomes" id="UP000253094"/>
    </source>
</evidence>
<dbReference type="SUPFAM" id="SSF53335">
    <property type="entry name" value="S-adenosyl-L-methionine-dependent methyltransferases"/>
    <property type="match status" value="1"/>
</dbReference>
<keyword evidence="3" id="KW-1185">Reference proteome</keyword>
<dbReference type="InterPro" id="IPR052356">
    <property type="entry name" value="Thiol_S-MT"/>
</dbReference>
<protein>
    <submittedName>
        <fullName evidence="2">SAM-dependent methyltransferase</fullName>
    </submittedName>
</protein>
<dbReference type="EMBL" id="QOIL01000001">
    <property type="protein sequence ID" value="RCG33126.1"/>
    <property type="molecule type" value="Genomic_DNA"/>
</dbReference>
<sequence>MGLKPPFLKESERFPSGRVWIPPAPRPAVPDSRRRTPGGDMAVRNIERGAATRGGAGVGLGMEQFHHPRPVGRRGDGSVRPTPQRAQLMTGLAGRVLEIGAGDGVKITCYPDTVDEIILVDTDPFLRAAAEAVAARAPVAVRVLDGVPERLPMADSSCDAVVCSLVLCQVPSPAATLAEIRRILRPGGSLRFCEHQRSASPLVAAAEQVVTPLWSRLSGGCHLARDVIASIERAGFAIGDIRHFGFRRFGHVLGTARPHP</sequence>
<name>A0A367FRT3_9ACTN</name>
<dbReference type="Gene3D" id="3.40.50.150">
    <property type="entry name" value="Vaccinia Virus protein VP39"/>
    <property type="match status" value="1"/>
</dbReference>
<dbReference type="PANTHER" id="PTHR45036:SF1">
    <property type="entry name" value="METHYLTRANSFERASE LIKE 7A"/>
    <property type="match status" value="1"/>
</dbReference>
<dbReference type="OrthoDB" id="65624at2"/>
<reference evidence="2 3" key="1">
    <citation type="submission" date="2018-06" db="EMBL/GenBank/DDBJ databases">
        <title>Sphaerisporangium craniellae sp. nov., isolated from a marine sponge in the South China Sea.</title>
        <authorList>
            <person name="Li L."/>
        </authorList>
    </citation>
    <scope>NUCLEOTIDE SEQUENCE [LARGE SCALE GENOMIC DNA]</scope>
    <source>
        <strain evidence="2 3">CCTCC AA 208026</strain>
    </source>
</reference>
<dbReference type="Proteomes" id="UP000253094">
    <property type="component" value="Unassembled WGS sequence"/>
</dbReference>
<accession>A0A367FRT3</accession>
<dbReference type="InterPro" id="IPR029063">
    <property type="entry name" value="SAM-dependent_MTases_sf"/>
</dbReference>
<proteinExistence type="predicted"/>
<evidence type="ECO:0000259" key="1">
    <source>
        <dbReference type="Pfam" id="PF08241"/>
    </source>
</evidence>
<keyword evidence="2" id="KW-0489">Methyltransferase</keyword>
<dbReference type="GO" id="GO:0008757">
    <property type="term" value="F:S-adenosylmethionine-dependent methyltransferase activity"/>
    <property type="evidence" value="ECO:0007669"/>
    <property type="project" value="InterPro"/>
</dbReference>
<gene>
    <name evidence="2" type="ORF">DQ384_01410</name>
</gene>
<evidence type="ECO:0000313" key="2">
    <source>
        <dbReference type="EMBL" id="RCG33126.1"/>
    </source>
</evidence>
<dbReference type="Pfam" id="PF08241">
    <property type="entry name" value="Methyltransf_11"/>
    <property type="match status" value="1"/>
</dbReference>
<dbReference type="PANTHER" id="PTHR45036">
    <property type="entry name" value="METHYLTRANSFERASE LIKE 7B"/>
    <property type="match status" value="1"/>
</dbReference>
<comment type="caution">
    <text evidence="2">The sequence shown here is derived from an EMBL/GenBank/DDBJ whole genome shotgun (WGS) entry which is preliminary data.</text>
</comment>
<dbReference type="CDD" id="cd02440">
    <property type="entry name" value="AdoMet_MTases"/>
    <property type="match status" value="1"/>
</dbReference>
<dbReference type="GO" id="GO:0032259">
    <property type="term" value="P:methylation"/>
    <property type="evidence" value="ECO:0007669"/>
    <property type="project" value="UniProtKB-KW"/>
</dbReference>